<evidence type="ECO:0000313" key="2">
    <source>
        <dbReference type="EMBL" id="WOE76361.1"/>
    </source>
</evidence>
<proteinExistence type="predicted"/>
<organism evidence="2 3">
    <name type="scientific">Alterisphingorhabdus coralli</name>
    <dbReference type="NCBI Taxonomy" id="3071408"/>
    <lineage>
        <taxon>Bacteria</taxon>
        <taxon>Pseudomonadati</taxon>
        <taxon>Pseudomonadota</taxon>
        <taxon>Alphaproteobacteria</taxon>
        <taxon>Sphingomonadales</taxon>
        <taxon>Sphingomonadaceae</taxon>
        <taxon>Alterisphingorhabdus (ex Yan et al. 2024)</taxon>
    </lineage>
</organism>
<accession>A0AA97F902</accession>
<dbReference type="SUPFAM" id="SSF47413">
    <property type="entry name" value="lambda repressor-like DNA-binding domains"/>
    <property type="match status" value="1"/>
</dbReference>
<evidence type="ECO:0000259" key="1">
    <source>
        <dbReference type="Pfam" id="PF02954"/>
    </source>
</evidence>
<evidence type="ECO:0000313" key="3">
    <source>
        <dbReference type="Proteomes" id="UP001302429"/>
    </source>
</evidence>
<dbReference type="Pfam" id="PF02954">
    <property type="entry name" value="HTH_8"/>
    <property type="match status" value="1"/>
</dbReference>
<dbReference type="EMBL" id="CP136594">
    <property type="protein sequence ID" value="WOE76361.1"/>
    <property type="molecule type" value="Genomic_DNA"/>
</dbReference>
<dbReference type="KEGG" id="acoa:RB602_06510"/>
<keyword evidence="3" id="KW-1185">Reference proteome</keyword>
<dbReference type="GO" id="GO:0043565">
    <property type="term" value="F:sequence-specific DNA binding"/>
    <property type="evidence" value="ECO:0007669"/>
    <property type="project" value="InterPro"/>
</dbReference>
<dbReference type="AlphaFoldDB" id="A0AA97F902"/>
<dbReference type="Proteomes" id="UP001302429">
    <property type="component" value="Chromosome"/>
</dbReference>
<gene>
    <name evidence="2" type="ORF">RB602_06510</name>
</gene>
<feature type="domain" description="DNA binding HTH" evidence="1">
    <location>
        <begin position="8"/>
        <end position="32"/>
    </location>
</feature>
<name>A0AA97F902_9SPHN</name>
<protein>
    <submittedName>
        <fullName evidence="2">Helix-turn-helix domain-containing protein</fullName>
    </submittedName>
</protein>
<dbReference type="InterPro" id="IPR002197">
    <property type="entry name" value="HTH_Fis"/>
</dbReference>
<sequence length="65" mass="6926">MTGKDMAAFMAHMRWTKAKTARELGITRASLDKYLIDGAPKTLALACSALAFGLPAWTDGKAIIG</sequence>
<dbReference type="InterPro" id="IPR010982">
    <property type="entry name" value="Lambda_DNA-bd_dom_sf"/>
</dbReference>
<dbReference type="RefSeq" id="WP_317084026.1">
    <property type="nucleotide sequence ID" value="NZ_CP136594.1"/>
</dbReference>
<dbReference type="Gene3D" id="1.10.260.40">
    <property type="entry name" value="lambda repressor-like DNA-binding domains"/>
    <property type="match status" value="1"/>
</dbReference>
<reference evidence="2 3" key="1">
    <citation type="submission" date="2023-10" db="EMBL/GenBank/DDBJ databases">
        <title>Complete genome sequence of a Sphingomonadaceae bacterium.</title>
        <authorList>
            <person name="Yan C."/>
        </authorList>
    </citation>
    <scope>NUCLEOTIDE SEQUENCE [LARGE SCALE GENOMIC DNA]</scope>
    <source>
        <strain evidence="2 3">SCSIO 66989</strain>
    </source>
</reference>